<dbReference type="Proteomes" id="UP000593890">
    <property type="component" value="Chromosome"/>
</dbReference>
<sequence length="235" mass="25648">MIDKVLAWMEPVLLVLVPAVLILCAYFQVENTALLSLMTVVLALVPYFLRFERRHPRPRDIMPIVVLAAIAAVGRILFAPFPNVKPVTAIVIVSGACLGPQSGFLTGALAALSSNLFFGQGPWTPWQMYAWGLAGYLAGLLGRWGLLQKKGVVYGFGFVSALFYGFILDSWYIVGFVSPITWQSALAGYGAGLPFSLAHAVATVVFLLPIFRPWCKKIHRIQQKYGVGSGEQSIS</sequence>
<dbReference type="KEGG" id="sman:C12CBH8_03640"/>
<feature type="transmembrane region" description="Helical" evidence="1">
    <location>
        <begin position="61"/>
        <end position="78"/>
    </location>
</feature>
<proteinExistence type="predicted"/>
<keyword evidence="1" id="KW-1133">Transmembrane helix</keyword>
<dbReference type="RefSeq" id="WP_215533406.1">
    <property type="nucleotide sequence ID" value="NZ_AP023321.1"/>
</dbReference>
<keyword evidence="1" id="KW-0472">Membrane</keyword>
<feature type="transmembrane region" description="Helical" evidence="1">
    <location>
        <begin position="33"/>
        <end position="49"/>
    </location>
</feature>
<feature type="transmembrane region" description="Helical" evidence="1">
    <location>
        <begin position="126"/>
        <end position="146"/>
    </location>
</feature>
<name>A0A7I8D168_9FIRM</name>
<dbReference type="InterPro" id="IPR046487">
    <property type="entry name" value="DUF6580"/>
</dbReference>
<feature type="transmembrane region" description="Helical" evidence="1">
    <location>
        <begin position="153"/>
        <end position="174"/>
    </location>
</feature>
<evidence type="ECO:0000313" key="2">
    <source>
        <dbReference type="EMBL" id="BCI59725.1"/>
    </source>
</evidence>
<protein>
    <recommendedName>
        <fullName evidence="4">ECF transporter S component</fullName>
    </recommendedName>
</protein>
<evidence type="ECO:0000313" key="3">
    <source>
        <dbReference type="Proteomes" id="UP000593890"/>
    </source>
</evidence>
<evidence type="ECO:0008006" key="4">
    <source>
        <dbReference type="Google" id="ProtNLM"/>
    </source>
</evidence>
<feature type="transmembrane region" description="Helical" evidence="1">
    <location>
        <begin position="90"/>
        <end position="114"/>
    </location>
</feature>
<feature type="transmembrane region" description="Helical" evidence="1">
    <location>
        <begin position="186"/>
        <end position="211"/>
    </location>
</feature>
<dbReference type="Gene3D" id="1.10.1760.20">
    <property type="match status" value="1"/>
</dbReference>
<keyword evidence="3" id="KW-1185">Reference proteome</keyword>
<keyword evidence="1" id="KW-0812">Transmembrane</keyword>
<gene>
    <name evidence="2" type="ORF">C12CBH8_03640</name>
</gene>
<feature type="transmembrane region" description="Helical" evidence="1">
    <location>
        <begin position="6"/>
        <end position="26"/>
    </location>
</feature>
<dbReference type="Pfam" id="PF20221">
    <property type="entry name" value="DUF6580"/>
    <property type="match status" value="1"/>
</dbReference>
<dbReference type="AlphaFoldDB" id="A0A7I8D168"/>
<dbReference type="EMBL" id="AP023321">
    <property type="protein sequence ID" value="BCI59725.1"/>
    <property type="molecule type" value="Genomic_DNA"/>
</dbReference>
<accession>A0A7I8D168</accession>
<organism evidence="2 3">
    <name type="scientific">Solibaculum mannosilyticum</name>
    <dbReference type="NCBI Taxonomy" id="2780922"/>
    <lineage>
        <taxon>Bacteria</taxon>
        <taxon>Bacillati</taxon>
        <taxon>Bacillota</taxon>
        <taxon>Clostridia</taxon>
        <taxon>Eubacteriales</taxon>
        <taxon>Oscillospiraceae</taxon>
        <taxon>Solibaculum</taxon>
    </lineage>
</organism>
<reference evidence="3" key="1">
    <citation type="submission" date="2020-07" db="EMBL/GenBank/DDBJ databases">
        <title>Complete genome sequencing of Clostridia bacterium strain 12CBH8.</title>
        <authorList>
            <person name="Sakamoto M."/>
            <person name="Murakami T."/>
            <person name="Mori H."/>
        </authorList>
    </citation>
    <scope>NUCLEOTIDE SEQUENCE [LARGE SCALE GENOMIC DNA]</scope>
    <source>
        <strain evidence="3">12CBH8</strain>
    </source>
</reference>
<evidence type="ECO:0000256" key="1">
    <source>
        <dbReference type="SAM" id="Phobius"/>
    </source>
</evidence>